<dbReference type="AlphaFoldDB" id="A0A803VRX6"/>
<feature type="region of interest" description="Disordered" evidence="7">
    <location>
        <begin position="265"/>
        <end position="287"/>
    </location>
</feature>
<reference evidence="9" key="3">
    <citation type="submission" date="2025-09" db="UniProtKB">
        <authorList>
            <consortium name="Ensembl"/>
        </authorList>
    </citation>
    <scope>IDENTIFICATION</scope>
</reference>
<evidence type="ECO:0000256" key="5">
    <source>
        <dbReference type="ARBA" id="ARBA00023157"/>
    </source>
</evidence>
<evidence type="ECO:0000256" key="2">
    <source>
        <dbReference type="ARBA" id="ARBA00022729"/>
    </source>
</evidence>
<dbReference type="InterPro" id="IPR000742">
    <property type="entry name" value="EGF"/>
</dbReference>
<evidence type="ECO:0000256" key="3">
    <source>
        <dbReference type="ARBA" id="ARBA00022737"/>
    </source>
</evidence>
<accession>A0A803VRX6</accession>
<keyword evidence="5 6" id="KW-1015">Disulfide bond</keyword>
<dbReference type="SMART" id="SM00179">
    <property type="entry name" value="EGF_CA"/>
    <property type="match status" value="1"/>
</dbReference>
<dbReference type="PROSITE" id="PS00010">
    <property type="entry name" value="ASX_HYDROXYL"/>
    <property type="match status" value="1"/>
</dbReference>
<dbReference type="GO" id="GO:0009986">
    <property type="term" value="C:cell surface"/>
    <property type="evidence" value="ECO:0007669"/>
    <property type="project" value="TreeGrafter"/>
</dbReference>
<dbReference type="PANTHER" id="PTHR14949">
    <property type="entry name" value="EGF-LIKE-DOMAIN, MULTIPLE 7, 8"/>
    <property type="match status" value="1"/>
</dbReference>
<dbReference type="Pfam" id="PF07645">
    <property type="entry name" value="EGF_CA"/>
    <property type="match status" value="1"/>
</dbReference>
<dbReference type="InterPro" id="IPR018097">
    <property type="entry name" value="EGF_Ca-bd_CS"/>
</dbReference>
<gene>
    <name evidence="9" type="primary">EGFL7</name>
</gene>
<dbReference type="InterPro" id="IPR001881">
    <property type="entry name" value="EGF-like_Ca-bd_dom"/>
</dbReference>
<dbReference type="FunFam" id="2.10.25.10:FF:000010">
    <property type="entry name" value="Pro-epidermal growth factor"/>
    <property type="match status" value="1"/>
</dbReference>
<feature type="disulfide bond" evidence="6">
    <location>
        <begin position="194"/>
        <end position="204"/>
    </location>
</feature>
<sequence>MLCWWVLGCAHTQGGGRELGTGELLGDAVLVGFGVCTHPGGGRELGTGELLGDAVLVGFGVCTHPGGGRELGTGELLGDAVLVGFGVCTHPGGGRELGTGELLGDAVLVGFGVCTHPGGGRELGTGELLGDAVLVGFGVCTHPGGGRELGTGELLGDAVLVGFGVCTHPGGGRELGTGELLGDAVLVFPVPALCWEPCQNGGSCAFPGRCSCPPGWTGRACQTDVDECASQSHGCSQLCINTAGSFHCACRDGFSLAADNKGCQPLVPPPGTDTSSQAGPSSEMKEEMKDLRSRVEALEQKLQLVLAPFHNLMLPEDVGADPISRLSHSLQQLDRIDSLSEQISFLEERLETCKCLEKAVGKDLAAAILATGSRCGPARSVTHMPLLIWICLQLSSL</sequence>
<keyword evidence="1 6" id="KW-0245">EGF-like domain</keyword>
<reference evidence="9" key="2">
    <citation type="submission" date="2025-08" db="UniProtKB">
        <authorList>
            <consortium name="Ensembl"/>
        </authorList>
    </citation>
    <scope>IDENTIFICATION</scope>
</reference>
<proteinExistence type="predicted"/>
<dbReference type="InterPro" id="IPR049883">
    <property type="entry name" value="NOTCH1_EGF-like"/>
</dbReference>
<feature type="disulfide bond" evidence="6">
    <location>
        <begin position="212"/>
        <end position="221"/>
    </location>
</feature>
<organism evidence="9 10">
    <name type="scientific">Ficedula albicollis</name>
    <name type="common">Collared flycatcher</name>
    <name type="synonym">Muscicapa albicollis</name>
    <dbReference type="NCBI Taxonomy" id="59894"/>
    <lineage>
        <taxon>Eukaryota</taxon>
        <taxon>Metazoa</taxon>
        <taxon>Chordata</taxon>
        <taxon>Craniata</taxon>
        <taxon>Vertebrata</taxon>
        <taxon>Euteleostomi</taxon>
        <taxon>Archelosauria</taxon>
        <taxon>Archosauria</taxon>
        <taxon>Dinosauria</taxon>
        <taxon>Saurischia</taxon>
        <taxon>Theropoda</taxon>
        <taxon>Coelurosauria</taxon>
        <taxon>Aves</taxon>
        <taxon>Neognathae</taxon>
        <taxon>Neoaves</taxon>
        <taxon>Telluraves</taxon>
        <taxon>Australaves</taxon>
        <taxon>Passeriformes</taxon>
        <taxon>Muscicapidae</taxon>
        <taxon>Ficedula</taxon>
    </lineage>
</organism>
<evidence type="ECO:0000259" key="8">
    <source>
        <dbReference type="PROSITE" id="PS50026"/>
    </source>
</evidence>
<dbReference type="Proteomes" id="UP000016665">
    <property type="component" value="Chromosome 17"/>
</dbReference>
<dbReference type="GO" id="GO:0005509">
    <property type="term" value="F:calcium ion binding"/>
    <property type="evidence" value="ECO:0007669"/>
    <property type="project" value="InterPro"/>
</dbReference>
<evidence type="ECO:0000256" key="6">
    <source>
        <dbReference type="PROSITE-ProRule" id="PRU00076"/>
    </source>
</evidence>
<evidence type="ECO:0000256" key="1">
    <source>
        <dbReference type="ARBA" id="ARBA00022536"/>
    </source>
</evidence>
<evidence type="ECO:0000256" key="4">
    <source>
        <dbReference type="ARBA" id="ARBA00023054"/>
    </source>
</evidence>
<dbReference type="PROSITE" id="PS50026">
    <property type="entry name" value="EGF_3"/>
    <property type="match status" value="1"/>
</dbReference>
<dbReference type="PROSITE" id="PS01186">
    <property type="entry name" value="EGF_2"/>
    <property type="match status" value="2"/>
</dbReference>
<dbReference type="GeneTree" id="ENSGT00940000160015"/>
<keyword evidence="2" id="KW-0732">Signal</keyword>
<dbReference type="SUPFAM" id="SSF57196">
    <property type="entry name" value="EGF/Laminin"/>
    <property type="match status" value="2"/>
</dbReference>
<reference evidence="9 10" key="1">
    <citation type="journal article" date="2012" name="Nature">
        <title>The genomic landscape of species divergence in Ficedula flycatchers.</title>
        <authorList>
            <person name="Ellegren H."/>
            <person name="Smeds L."/>
            <person name="Burri R."/>
            <person name="Olason P.I."/>
            <person name="Backstrom N."/>
            <person name="Kawakami T."/>
            <person name="Kunstner A."/>
            <person name="Makinen H."/>
            <person name="Nadachowska-Brzyska K."/>
            <person name="Qvarnstrom A."/>
            <person name="Uebbing S."/>
            <person name="Wolf J.B."/>
        </authorList>
    </citation>
    <scope>NUCLEOTIDE SEQUENCE [LARGE SCALE GENOMIC DNA]</scope>
</reference>
<dbReference type="SMART" id="SM00181">
    <property type="entry name" value="EGF"/>
    <property type="match status" value="2"/>
</dbReference>
<evidence type="ECO:0000313" key="10">
    <source>
        <dbReference type="Proteomes" id="UP000016665"/>
    </source>
</evidence>
<keyword evidence="3" id="KW-0677">Repeat</keyword>
<dbReference type="Ensembl" id="ENSFALT00000040694.1">
    <property type="protein sequence ID" value="ENSFALP00000025482.1"/>
    <property type="gene ID" value="ENSFALG00000001697.2"/>
</dbReference>
<keyword evidence="10" id="KW-1185">Reference proteome</keyword>
<dbReference type="InterPro" id="IPR000152">
    <property type="entry name" value="EGF-type_Asp/Asn_hydroxyl_site"/>
</dbReference>
<dbReference type="PROSITE" id="PS00022">
    <property type="entry name" value="EGF_1"/>
    <property type="match status" value="1"/>
</dbReference>
<evidence type="ECO:0000256" key="7">
    <source>
        <dbReference type="SAM" id="MobiDB-lite"/>
    </source>
</evidence>
<dbReference type="GO" id="GO:0005102">
    <property type="term" value="F:signaling receptor binding"/>
    <property type="evidence" value="ECO:0007669"/>
    <property type="project" value="TreeGrafter"/>
</dbReference>
<dbReference type="Gene3D" id="2.10.25.10">
    <property type="entry name" value="Laminin"/>
    <property type="match status" value="2"/>
</dbReference>
<feature type="domain" description="EGF-like" evidence="8">
    <location>
        <begin position="190"/>
        <end position="222"/>
    </location>
</feature>
<name>A0A803VRX6_FICAL</name>
<dbReference type="GO" id="GO:0005576">
    <property type="term" value="C:extracellular region"/>
    <property type="evidence" value="ECO:0007669"/>
    <property type="project" value="TreeGrafter"/>
</dbReference>
<protein>
    <submittedName>
        <fullName evidence="9">EGF like domain multiple 7</fullName>
    </submittedName>
</protein>
<dbReference type="PANTHER" id="PTHR14949:SF21">
    <property type="entry name" value="EPIDERMAL GROWTH FACTOR-LIKE PROTEIN 7"/>
    <property type="match status" value="1"/>
</dbReference>
<dbReference type="InterPro" id="IPR050969">
    <property type="entry name" value="Dev_Signal_Modulators"/>
</dbReference>
<comment type="caution">
    <text evidence="6">Lacks conserved residue(s) required for the propagation of feature annotation.</text>
</comment>
<dbReference type="PROSITE" id="PS01187">
    <property type="entry name" value="EGF_CA"/>
    <property type="match status" value="1"/>
</dbReference>
<evidence type="ECO:0000313" key="9">
    <source>
        <dbReference type="Ensembl" id="ENSFALP00000025482.1"/>
    </source>
</evidence>
<dbReference type="CDD" id="cd00054">
    <property type="entry name" value="EGF_CA"/>
    <property type="match status" value="1"/>
</dbReference>
<keyword evidence="4" id="KW-0175">Coiled coil</keyword>